<keyword evidence="4" id="KW-1185">Reference proteome</keyword>
<dbReference type="GO" id="GO:0006631">
    <property type="term" value="P:fatty acid metabolic process"/>
    <property type="evidence" value="ECO:0007669"/>
    <property type="project" value="TreeGrafter"/>
</dbReference>
<dbReference type="Pfam" id="PF00501">
    <property type="entry name" value="AMP-binding"/>
    <property type="match status" value="1"/>
</dbReference>
<reference evidence="3" key="1">
    <citation type="journal article" date="2020" name="Stud. Mycol.">
        <title>101 Dothideomycetes genomes: a test case for predicting lifestyles and emergence of pathogens.</title>
        <authorList>
            <person name="Haridas S."/>
            <person name="Albert R."/>
            <person name="Binder M."/>
            <person name="Bloem J."/>
            <person name="Labutti K."/>
            <person name="Salamov A."/>
            <person name="Andreopoulos B."/>
            <person name="Baker S."/>
            <person name="Barry K."/>
            <person name="Bills G."/>
            <person name="Bluhm B."/>
            <person name="Cannon C."/>
            <person name="Castanera R."/>
            <person name="Culley D."/>
            <person name="Daum C."/>
            <person name="Ezra D."/>
            <person name="Gonzalez J."/>
            <person name="Henrissat B."/>
            <person name="Kuo A."/>
            <person name="Liang C."/>
            <person name="Lipzen A."/>
            <person name="Lutzoni F."/>
            <person name="Magnuson J."/>
            <person name="Mondo S."/>
            <person name="Nolan M."/>
            <person name="Ohm R."/>
            <person name="Pangilinan J."/>
            <person name="Park H.-J."/>
            <person name="Ramirez L."/>
            <person name="Alfaro M."/>
            <person name="Sun H."/>
            <person name="Tritt A."/>
            <person name="Yoshinaga Y."/>
            <person name="Zwiers L.-H."/>
            <person name="Turgeon B."/>
            <person name="Goodwin S."/>
            <person name="Spatafora J."/>
            <person name="Crous P."/>
            <person name="Grigoriev I."/>
        </authorList>
    </citation>
    <scope>NUCLEOTIDE SEQUENCE</scope>
    <source>
        <strain evidence="3">CBS 260.36</strain>
    </source>
</reference>
<dbReference type="EMBL" id="ML996092">
    <property type="protein sequence ID" value="KAF2148820.1"/>
    <property type="molecule type" value="Genomic_DNA"/>
</dbReference>
<dbReference type="SUPFAM" id="SSF56801">
    <property type="entry name" value="Acetyl-CoA synthetase-like"/>
    <property type="match status" value="1"/>
</dbReference>
<sequence>MSTLPRYPIFEALLKHDPQSTAIVHCLSGRSYTYGQLVGDISAKTKQLAADAGRNEGELRGERVAMLIENSYDYVVNLLSIMASDAIAVPLSPAFPAGELRYVLDHSEALMLLSSAKFADKARETLSDGLKHTPISVTAEKAKEGSISSKPPPLREISDIDQGGLMLYTSGTTSRPKGVLLPTATLNAQSESLQQAWSYTPSDHLLHVLPLHHIHGVVNAILTPLLSGSTIEFLFPFSPATVWSRLAGPFLPTPTGQKPITFFTVVPTVYNRLLSTHSSLAPDISSALTKALHPSTLRLNISGSAALPTPTKSAWTSLTGGNILLERYGMTEVGMALSCGLDFSDRLDGSVGWPLPGVEARLASLDDGSIVPNPTLDNATTPQQGEIQLRGPTIFKEYWRNPSATASSFTEDGWFKTGDVGQRVPPPPGSGTGSSGSWAQGPVWQVLGRASADIIKTGGEKISALEVERELLSLPNSPIAECAVVGLPSQQWGQKVAAVVVLSEYGLTAGRKGGKMGIMDIRRELRDRLAMYKIPQDLLVVEQIPRNAMGKVNKVELVKACFGDEARIRRRSVVNGEERERLKREAVEVEREMAEAQKGKGKA</sequence>
<feature type="domain" description="AMP-dependent synthetase/ligase" evidence="1">
    <location>
        <begin position="14"/>
        <end position="399"/>
    </location>
</feature>
<proteinExistence type="predicted"/>
<dbReference type="GO" id="GO:0031956">
    <property type="term" value="F:medium-chain fatty acid-CoA ligase activity"/>
    <property type="evidence" value="ECO:0007669"/>
    <property type="project" value="TreeGrafter"/>
</dbReference>
<dbReference type="InterPro" id="IPR025110">
    <property type="entry name" value="AMP-bd_C"/>
</dbReference>
<dbReference type="Pfam" id="PF13193">
    <property type="entry name" value="AMP-binding_C"/>
    <property type="match status" value="1"/>
</dbReference>
<evidence type="ECO:0000313" key="3">
    <source>
        <dbReference type="EMBL" id="KAF2148820.1"/>
    </source>
</evidence>
<dbReference type="Proteomes" id="UP000799439">
    <property type="component" value="Unassembled WGS sequence"/>
</dbReference>
<dbReference type="Gene3D" id="3.40.50.12780">
    <property type="entry name" value="N-terminal domain of ligase-like"/>
    <property type="match status" value="1"/>
</dbReference>
<comment type="caution">
    <text evidence="3">The sequence shown here is derived from an EMBL/GenBank/DDBJ whole genome shotgun (WGS) entry which is preliminary data.</text>
</comment>
<name>A0A9P4IUP2_9PEZI</name>
<evidence type="ECO:0000313" key="4">
    <source>
        <dbReference type="Proteomes" id="UP000799439"/>
    </source>
</evidence>
<evidence type="ECO:0000259" key="2">
    <source>
        <dbReference type="Pfam" id="PF13193"/>
    </source>
</evidence>
<dbReference type="InterPro" id="IPR042099">
    <property type="entry name" value="ANL_N_sf"/>
</dbReference>
<dbReference type="InterPro" id="IPR000873">
    <property type="entry name" value="AMP-dep_synth/lig_dom"/>
</dbReference>
<dbReference type="InterPro" id="IPR020845">
    <property type="entry name" value="AMP-binding_CS"/>
</dbReference>
<dbReference type="OrthoDB" id="2962993at2759"/>
<dbReference type="AlphaFoldDB" id="A0A9P4IUP2"/>
<accession>A0A9P4IUP2</accession>
<dbReference type="InterPro" id="IPR045851">
    <property type="entry name" value="AMP-bd_C_sf"/>
</dbReference>
<dbReference type="PANTHER" id="PTHR43201:SF28">
    <property type="entry name" value="ENZYME, PUTATIVE (AFU_ORTHOLOGUE AFUA_7G01530)-RELATED"/>
    <property type="match status" value="1"/>
</dbReference>
<dbReference type="Gene3D" id="3.30.300.30">
    <property type="match status" value="1"/>
</dbReference>
<dbReference type="CDD" id="cd05941">
    <property type="entry name" value="MCS"/>
    <property type="match status" value="1"/>
</dbReference>
<dbReference type="PANTHER" id="PTHR43201">
    <property type="entry name" value="ACYL-COA SYNTHETASE"/>
    <property type="match status" value="1"/>
</dbReference>
<protein>
    <submittedName>
        <fullName evidence="3">Acetyl-CoA synthetase-like protein</fullName>
    </submittedName>
</protein>
<gene>
    <name evidence="3" type="ORF">K461DRAFT_297312</name>
</gene>
<dbReference type="PROSITE" id="PS00455">
    <property type="entry name" value="AMP_BINDING"/>
    <property type="match status" value="1"/>
</dbReference>
<organism evidence="3 4">
    <name type="scientific">Myriangium duriaei CBS 260.36</name>
    <dbReference type="NCBI Taxonomy" id="1168546"/>
    <lineage>
        <taxon>Eukaryota</taxon>
        <taxon>Fungi</taxon>
        <taxon>Dikarya</taxon>
        <taxon>Ascomycota</taxon>
        <taxon>Pezizomycotina</taxon>
        <taxon>Dothideomycetes</taxon>
        <taxon>Dothideomycetidae</taxon>
        <taxon>Myriangiales</taxon>
        <taxon>Myriangiaceae</taxon>
        <taxon>Myriangium</taxon>
    </lineage>
</organism>
<feature type="domain" description="AMP-binding enzyme C-terminal" evidence="2">
    <location>
        <begin position="466"/>
        <end position="551"/>
    </location>
</feature>
<evidence type="ECO:0000259" key="1">
    <source>
        <dbReference type="Pfam" id="PF00501"/>
    </source>
</evidence>